<dbReference type="EMBL" id="MN740153">
    <property type="protein sequence ID" value="QHT90225.1"/>
    <property type="molecule type" value="Genomic_DNA"/>
</dbReference>
<keyword evidence="1" id="KW-1133">Transmembrane helix</keyword>
<evidence type="ECO:0000256" key="1">
    <source>
        <dbReference type="SAM" id="Phobius"/>
    </source>
</evidence>
<reference evidence="2" key="1">
    <citation type="journal article" date="2020" name="Nature">
        <title>Giant virus diversity and host interactions through global metagenomics.</title>
        <authorList>
            <person name="Schulz F."/>
            <person name="Roux S."/>
            <person name="Paez-Espino D."/>
            <person name="Jungbluth S."/>
            <person name="Walsh D.A."/>
            <person name="Denef V.J."/>
            <person name="McMahon K.D."/>
            <person name="Konstantinidis K.T."/>
            <person name="Eloe-Fadrosh E.A."/>
            <person name="Kyrpides N.C."/>
            <person name="Woyke T."/>
        </authorList>
    </citation>
    <scope>NUCLEOTIDE SEQUENCE</scope>
    <source>
        <strain evidence="2">GVMAG-M-3300023184-68</strain>
    </source>
</reference>
<protein>
    <submittedName>
        <fullName evidence="2">Uncharacterized protein</fullName>
    </submittedName>
</protein>
<organism evidence="2">
    <name type="scientific">viral metagenome</name>
    <dbReference type="NCBI Taxonomy" id="1070528"/>
    <lineage>
        <taxon>unclassified sequences</taxon>
        <taxon>metagenomes</taxon>
        <taxon>organismal metagenomes</taxon>
    </lineage>
</organism>
<keyword evidence="1" id="KW-0812">Transmembrane</keyword>
<accession>A0A6C0ICS4</accession>
<proteinExistence type="predicted"/>
<keyword evidence="1" id="KW-0472">Membrane</keyword>
<evidence type="ECO:0000313" key="2">
    <source>
        <dbReference type="EMBL" id="QHT90225.1"/>
    </source>
</evidence>
<sequence>MDTPKLIEQGVRNYMQVVLTKCYDHRVQFYSATLNIVVLIVFLGITGMILWYCHSRQLSPEDRHKKRMKDQEYVLTKIRQFQIHKDQQKNQLSQLIHRVAPAEIRSIPSSSVMEMSQNPADIMYRRVLEE</sequence>
<feature type="transmembrane region" description="Helical" evidence="1">
    <location>
        <begin position="29"/>
        <end position="53"/>
    </location>
</feature>
<name>A0A6C0ICS4_9ZZZZ</name>
<dbReference type="AlphaFoldDB" id="A0A6C0ICS4"/>